<dbReference type="Proteomes" id="UP000191055">
    <property type="component" value="Unassembled WGS sequence"/>
</dbReference>
<evidence type="ECO:0000313" key="1">
    <source>
        <dbReference type="EMBL" id="SKB88792.1"/>
    </source>
</evidence>
<accession>A0A1T5EXX3</accession>
<dbReference type="EMBL" id="FUYV01000006">
    <property type="protein sequence ID" value="SKB88792.1"/>
    <property type="molecule type" value="Genomic_DNA"/>
</dbReference>
<name>A0A1T5EXX3_9BACT</name>
<keyword evidence="2" id="KW-1185">Reference proteome</keyword>
<protein>
    <recommendedName>
        <fullName evidence="3">TolB-like 6-blade propeller-like</fullName>
    </recommendedName>
</protein>
<dbReference type="Pfam" id="PF15869">
    <property type="entry name" value="TolB_like"/>
    <property type="match status" value="1"/>
</dbReference>
<dbReference type="STRING" id="889453.SAMN03080601_01454"/>
<sequence length="351" mass="41037">MKKFVGLVIVFVAFYSNSCINTKNAPHSLHELDFKLQTKVQENRIETNEMLNIRQFIVQDTLIIINNSRDDSIFMVLNLNTSEIIRSWGVRGRGPEEYGVWTHLMSVTNENFQVADFTMNRIETYSIPDFDLTENRKIIKHGNAERLEIPQRISTMDGNHFFYDNFSENKLSIKQIEIGETPVEINHFCHLRDLFPSPWFYLGNLVLNRHEQKIVYAYRYLRKFDIMNLEGEIIKTVEVAPMPISPIKRGNNIDLEKSVMCYMGATGNDHSFYLLYIGRSAEEVILNDYKLSCFIEEYDWDGNPIRRYEINRFVSDFALLSNEDEAQSISFLGIDVTNENPLIVFKVEIHE</sequence>
<evidence type="ECO:0000313" key="2">
    <source>
        <dbReference type="Proteomes" id="UP000191055"/>
    </source>
</evidence>
<dbReference type="AlphaFoldDB" id="A0A1T5EXX3"/>
<reference evidence="1 2" key="1">
    <citation type="submission" date="2017-02" db="EMBL/GenBank/DDBJ databases">
        <authorList>
            <person name="Peterson S.W."/>
        </authorList>
    </citation>
    <scope>NUCLEOTIDE SEQUENCE [LARGE SCALE GENOMIC DNA]</scope>
    <source>
        <strain evidence="1 2">DSM 24412</strain>
    </source>
</reference>
<evidence type="ECO:0008006" key="3">
    <source>
        <dbReference type="Google" id="ProtNLM"/>
    </source>
</evidence>
<dbReference type="KEGG" id="asx:CDL62_01805"/>
<dbReference type="RefSeq" id="WP_079557219.1">
    <property type="nucleotide sequence ID" value="NZ_CP021904.1"/>
</dbReference>
<proteinExistence type="predicted"/>
<organism evidence="1 2">
    <name type="scientific">Alkalitalea saponilacus</name>
    <dbReference type="NCBI Taxonomy" id="889453"/>
    <lineage>
        <taxon>Bacteria</taxon>
        <taxon>Pseudomonadati</taxon>
        <taxon>Bacteroidota</taxon>
        <taxon>Bacteroidia</taxon>
        <taxon>Marinilabiliales</taxon>
        <taxon>Marinilabiliaceae</taxon>
        <taxon>Alkalitalea</taxon>
    </lineage>
</organism>
<gene>
    <name evidence="1" type="ORF">SAMN03080601_01454</name>
</gene>
<dbReference type="OrthoDB" id="1047112at2"/>